<keyword evidence="1" id="KW-1133">Transmembrane helix</keyword>
<dbReference type="Gene3D" id="3.40.50.300">
    <property type="entry name" value="P-loop containing nucleotide triphosphate hydrolases"/>
    <property type="match status" value="1"/>
</dbReference>
<protein>
    <recommendedName>
        <fullName evidence="4">Cell division protein FtsK</fullName>
    </recommendedName>
</protein>
<evidence type="ECO:0008006" key="4">
    <source>
        <dbReference type="Google" id="ProtNLM"/>
    </source>
</evidence>
<keyword evidence="3" id="KW-1185">Reference proteome</keyword>
<reference evidence="2 3" key="1">
    <citation type="submission" date="2024-09" db="EMBL/GenBank/DDBJ databases">
        <authorList>
            <person name="Sun Q."/>
            <person name="Mori K."/>
        </authorList>
    </citation>
    <scope>NUCLEOTIDE SEQUENCE [LARGE SCALE GENOMIC DNA]</scope>
    <source>
        <strain evidence="2 3">TBRC 0563</strain>
    </source>
</reference>
<comment type="caution">
    <text evidence="2">The sequence shown here is derived from an EMBL/GenBank/DDBJ whole genome shotgun (WGS) entry which is preliminary data.</text>
</comment>
<dbReference type="InterPro" id="IPR027417">
    <property type="entry name" value="P-loop_NTPase"/>
</dbReference>
<evidence type="ECO:0000256" key="1">
    <source>
        <dbReference type="SAM" id="Phobius"/>
    </source>
</evidence>
<keyword evidence="1" id="KW-0812">Transmembrane</keyword>
<evidence type="ECO:0000313" key="3">
    <source>
        <dbReference type="Proteomes" id="UP001589627"/>
    </source>
</evidence>
<accession>A0ABV5Y8R7</accession>
<evidence type="ECO:0000313" key="2">
    <source>
        <dbReference type="EMBL" id="MFB9830941.1"/>
    </source>
</evidence>
<dbReference type="EMBL" id="JBHLZP010000005">
    <property type="protein sequence ID" value="MFB9830941.1"/>
    <property type="molecule type" value="Genomic_DNA"/>
</dbReference>
<dbReference type="SUPFAM" id="SSF52540">
    <property type="entry name" value="P-loop containing nucleoside triphosphate hydrolases"/>
    <property type="match status" value="1"/>
</dbReference>
<dbReference type="Proteomes" id="UP001589627">
    <property type="component" value="Unassembled WGS sequence"/>
</dbReference>
<proteinExistence type="predicted"/>
<feature type="transmembrane region" description="Helical" evidence="1">
    <location>
        <begin position="141"/>
        <end position="161"/>
    </location>
</feature>
<organism evidence="2 3">
    <name type="scientific">Actinoallomurus acaciae</name>
    <dbReference type="NCBI Taxonomy" id="502577"/>
    <lineage>
        <taxon>Bacteria</taxon>
        <taxon>Bacillati</taxon>
        <taxon>Actinomycetota</taxon>
        <taxon>Actinomycetes</taxon>
        <taxon>Streptosporangiales</taxon>
        <taxon>Thermomonosporaceae</taxon>
        <taxon>Actinoallomurus</taxon>
    </lineage>
</organism>
<name>A0ABV5Y8R7_9ACTN</name>
<keyword evidence="1" id="KW-0472">Membrane</keyword>
<dbReference type="RefSeq" id="WP_378194030.1">
    <property type="nucleotide sequence ID" value="NZ_JBHLZP010000005.1"/>
</dbReference>
<gene>
    <name evidence="2" type="ORF">ACFFNX_01895</name>
</gene>
<sequence>MGDLIPLRRRAALDVQDTHYEVVLDEDETPAGETVLVEPPAPVRERRPVIPPELRGWTKLRSAAEHTLGRWAHQLAYHAVRAPRYAVLGCFWASVGAVRLIGRHLRWWWVAEQYGLRQGAADRNDPEMWIRLHREVKATRTWRGIVLFGEAVGVALAAGAVVSGPGWLLGLALAGGIPVLARIGRPADRRIISAAIVTPRFRKLNPDIVLRAYYAARLGDPDKPGQQVQFGSTMSRDGNGSRVLIDLPHGKGLDDAVKAKPAIASGLDVSLSQVFITRDPTSHRRHVLWVADRDPLAIPAGRTSLLACKQTDIWAPAPFGLDERGNRVSIEMMWNSILVGAQPRQGKTFSARALALYAALDPYVKLSVFDGKGSPDWRKFRLVADRCAFGLAMTRDGDPVELFIDSLRGIKADVQDRYQRLSELPVDVCPEGKLTREIARDPRFRMPVRLVVIDEFQEYFDLPDAEASKEVAGLLVFLVKVAPAAGVIVLGATQKPSGIGTGQVAQQFNAFRDNHQIRLSLRTGSWQVSDLVLGSGAYSEGFDSSTLLPDYKGVGILRGASDATPTVRTYLADAQDAEKILTAARAYRQRARTLSGMAAGEDVTRETRDVLADVREVFGPGERGLHWQQIAVRLAEAHPEHYADLTAEAISAQVRAFGVPSVDVKRDGVTLKGARTDAINAALDRRAMTADR</sequence>